<dbReference type="Gene3D" id="3.30.450.20">
    <property type="entry name" value="PAS domain"/>
    <property type="match status" value="2"/>
</dbReference>
<dbReference type="InterPro" id="IPR005467">
    <property type="entry name" value="His_kinase_dom"/>
</dbReference>
<keyword evidence="8" id="KW-1185">Reference proteome</keyword>
<dbReference type="EMBL" id="RJJC01000001">
    <property type="protein sequence ID" value="RNJ25739.1"/>
    <property type="molecule type" value="Genomic_DNA"/>
</dbReference>
<dbReference type="AlphaFoldDB" id="A0AAJ4R7E6"/>
<dbReference type="InterPro" id="IPR000014">
    <property type="entry name" value="PAS"/>
</dbReference>
<evidence type="ECO:0000313" key="8">
    <source>
        <dbReference type="Proteomes" id="UP000270581"/>
    </source>
</evidence>
<dbReference type="PROSITE" id="PS50109">
    <property type="entry name" value="HIS_KIN"/>
    <property type="match status" value="1"/>
</dbReference>
<dbReference type="InterPro" id="IPR003594">
    <property type="entry name" value="HATPase_dom"/>
</dbReference>
<feature type="domain" description="Histidine kinase" evidence="4">
    <location>
        <begin position="383"/>
        <end position="587"/>
    </location>
</feature>
<dbReference type="Pfam" id="PF13426">
    <property type="entry name" value="PAS_9"/>
    <property type="match status" value="1"/>
</dbReference>
<feature type="domain" description="PAS" evidence="5">
    <location>
        <begin position="262"/>
        <end position="298"/>
    </location>
</feature>
<sequence length="587" mass="64892">MDAHRRSDTDDGAVRVALGFDSGRNRELLAQLLAQYDVIEFEASVPEETDLCIVDEGAFARLRDALTEWKADSQPTAAPALLVATGDETALWEEYGDAVGTAVDAIQSIPAPKRAIETRVSALLETREESKLATDRRNQLELYGRAMDGAEIGIIITEADGDYPVVYTNDGFLDITGYDREEVLGRNCRFLQGPDTDEQTRTELREALQSREQVSVEILNYRKSGEPFWNELEIVPVTEDGTVSHFIGFQRDITERKSRERILQRHQRIVQSVSDPILVLDPAGTIEYANDAAAQVFGAGTTDTAITTLFDEEQAGELMDTLMLALARDETHEQELTLPGDRHTYQFRFQPETLEGSRRVIVVARDITDIRRQQERLSVLDRVLRHNLRNKLNVVAGHAATLTDAPDSDPETIQSAGERISAAADSLLDIAEAVREFGDETSIDGQTGQQRDLAALVEQTVPRLEITYPDANVETVTPESAMAVCPDQIEFCLDKLFDDAIDRSGEASNITVSVIDRADVVELRVHDDGETMPQIERNALMTGSETPLEHTQGIALWLVRWAVEGVGGQFRVDAENGTTVTLSLPAG</sequence>
<dbReference type="NCBIfam" id="TIGR00229">
    <property type="entry name" value="sensory_box"/>
    <property type="match status" value="2"/>
</dbReference>
<dbReference type="InterPro" id="IPR013656">
    <property type="entry name" value="PAS_4"/>
</dbReference>
<evidence type="ECO:0000259" key="6">
    <source>
        <dbReference type="PROSITE" id="PS50113"/>
    </source>
</evidence>
<dbReference type="InterPro" id="IPR035965">
    <property type="entry name" value="PAS-like_dom_sf"/>
</dbReference>
<feature type="domain" description="PAS" evidence="5">
    <location>
        <begin position="139"/>
        <end position="211"/>
    </location>
</feature>
<dbReference type="Proteomes" id="UP000270581">
    <property type="component" value="Unassembled WGS sequence"/>
</dbReference>
<dbReference type="InterPro" id="IPR001610">
    <property type="entry name" value="PAC"/>
</dbReference>
<keyword evidence="1" id="KW-0285">Flavoprotein</keyword>
<evidence type="ECO:0000256" key="1">
    <source>
        <dbReference type="ARBA" id="ARBA00022630"/>
    </source>
</evidence>
<evidence type="ECO:0000313" key="7">
    <source>
        <dbReference type="EMBL" id="RNJ25739.1"/>
    </source>
</evidence>
<dbReference type="SMART" id="SM00086">
    <property type="entry name" value="PAC"/>
    <property type="match status" value="1"/>
</dbReference>
<dbReference type="PROSITE" id="PS50112">
    <property type="entry name" value="PAS"/>
    <property type="match status" value="2"/>
</dbReference>
<reference evidence="7 8" key="1">
    <citation type="submission" date="2018-11" db="EMBL/GenBank/DDBJ databases">
        <title>Genome sequences of Natronomonas sp. CBA1133.</title>
        <authorList>
            <person name="Roh S.W."/>
            <person name="Cha I.-T."/>
        </authorList>
    </citation>
    <scope>NUCLEOTIDE SEQUENCE [LARGE SCALE GENOMIC DNA]</scope>
    <source>
        <strain evidence="7 8">CBA1133</strain>
    </source>
</reference>
<dbReference type="SUPFAM" id="SSF55785">
    <property type="entry name" value="PYP-like sensor domain (PAS domain)"/>
    <property type="match status" value="2"/>
</dbReference>
<dbReference type="Pfam" id="PF02518">
    <property type="entry name" value="HATPase_c"/>
    <property type="match status" value="1"/>
</dbReference>
<protein>
    <submittedName>
        <fullName evidence="7">PAS domain-containing protein</fullName>
    </submittedName>
</protein>
<keyword evidence="2" id="KW-0288">FMN</keyword>
<proteinExistence type="predicted"/>
<dbReference type="SUPFAM" id="SSF55874">
    <property type="entry name" value="ATPase domain of HSP90 chaperone/DNA topoisomerase II/histidine kinase"/>
    <property type="match status" value="1"/>
</dbReference>
<comment type="caution">
    <text evidence="7">The sequence shown here is derived from an EMBL/GenBank/DDBJ whole genome shotgun (WGS) entry which is preliminary data.</text>
</comment>
<dbReference type="PROSITE" id="PS50113">
    <property type="entry name" value="PAC"/>
    <property type="match status" value="1"/>
</dbReference>
<evidence type="ECO:0000256" key="3">
    <source>
        <dbReference type="ARBA" id="ARBA00022991"/>
    </source>
</evidence>
<evidence type="ECO:0000259" key="4">
    <source>
        <dbReference type="PROSITE" id="PS50109"/>
    </source>
</evidence>
<gene>
    <name evidence="7" type="ORF">Nmn1133_02900</name>
</gene>
<dbReference type="InterPro" id="IPR036890">
    <property type="entry name" value="HATPase_C_sf"/>
</dbReference>
<dbReference type="Pfam" id="PF08448">
    <property type="entry name" value="PAS_4"/>
    <property type="match status" value="1"/>
</dbReference>
<dbReference type="PANTHER" id="PTHR47429">
    <property type="entry name" value="PROTEIN TWIN LOV 1"/>
    <property type="match status" value="1"/>
</dbReference>
<dbReference type="SMART" id="SM00091">
    <property type="entry name" value="PAS"/>
    <property type="match status" value="2"/>
</dbReference>
<dbReference type="InterPro" id="IPR000700">
    <property type="entry name" value="PAS-assoc_C"/>
</dbReference>
<keyword evidence="3" id="KW-0157">Chromophore</keyword>
<dbReference type="PANTHER" id="PTHR47429:SF2">
    <property type="entry name" value="PROTEIN TWIN LOV 1"/>
    <property type="match status" value="1"/>
</dbReference>
<evidence type="ECO:0000256" key="2">
    <source>
        <dbReference type="ARBA" id="ARBA00022643"/>
    </source>
</evidence>
<evidence type="ECO:0000259" key="5">
    <source>
        <dbReference type="PROSITE" id="PS50112"/>
    </source>
</evidence>
<name>A0AAJ4R7E6_9EURY</name>
<dbReference type="CDD" id="cd00130">
    <property type="entry name" value="PAS"/>
    <property type="match status" value="2"/>
</dbReference>
<feature type="domain" description="PAC" evidence="6">
    <location>
        <begin position="212"/>
        <end position="265"/>
    </location>
</feature>
<dbReference type="Gene3D" id="3.30.565.10">
    <property type="entry name" value="Histidine kinase-like ATPase, C-terminal domain"/>
    <property type="match status" value="1"/>
</dbReference>
<dbReference type="RefSeq" id="WP_123123793.1">
    <property type="nucleotide sequence ID" value="NZ_QKNW01000001.1"/>
</dbReference>
<organism evidence="7 8">
    <name type="scientific">Halosegnis longus</name>
    <dbReference type="NCBI Taxonomy" id="2216012"/>
    <lineage>
        <taxon>Archaea</taxon>
        <taxon>Methanobacteriati</taxon>
        <taxon>Methanobacteriota</taxon>
        <taxon>Stenosarchaea group</taxon>
        <taxon>Halobacteria</taxon>
        <taxon>Halobacteriales</taxon>
        <taxon>Natronomonadaceae</taxon>
        <taxon>Halosegnis</taxon>
    </lineage>
</organism>
<accession>A0AAJ4R7E6</accession>